<evidence type="ECO:0000256" key="1">
    <source>
        <dbReference type="SAM" id="MobiDB-lite"/>
    </source>
</evidence>
<feature type="compositionally biased region" description="Basic and acidic residues" evidence="1">
    <location>
        <begin position="23"/>
        <end position="33"/>
    </location>
</feature>
<reference evidence="2" key="2">
    <citation type="submission" date="2022-01" db="EMBL/GenBank/DDBJ databases">
        <authorList>
            <person name="Yamashiro T."/>
            <person name="Shiraishi A."/>
            <person name="Satake H."/>
            <person name="Nakayama K."/>
        </authorList>
    </citation>
    <scope>NUCLEOTIDE SEQUENCE</scope>
</reference>
<comment type="caution">
    <text evidence="2">The sequence shown here is derived from an EMBL/GenBank/DDBJ whole genome shotgun (WGS) entry which is preliminary data.</text>
</comment>
<organism evidence="2 3">
    <name type="scientific">Tanacetum coccineum</name>
    <dbReference type="NCBI Taxonomy" id="301880"/>
    <lineage>
        <taxon>Eukaryota</taxon>
        <taxon>Viridiplantae</taxon>
        <taxon>Streptophyta</taxon>
        <taxon>Embryophyta</taxon>
        <taxon>Tracheophyta</taxon>
        <taxon>Spermatophyta</taxon>
        <taxon>Magnoliopsida</taxon>
        <taxon>eudicotyledons</taxon>
        <taxon>Gunneridae</taxon>
        <taxon>Pentapetalae</taxon>
        <taxon>asterids</taxon>
        <taxon>campanulids</taxon>
        <taxon>Asterales</taxon>
        <taxon>Asteraceae</taxon>
        <taxon>Asteroideae</taxon>
        <taxon>Anthemideae</taxon>
        <taxon>Anthemidinae</taxon>
        <taxon>Tanacetum</taxon>
    </lineage>
</organism>
<proteinExistence type="predicted"/>
<protein>
    <submittedName>
        <fullName evidence="2">Uncharacterized protein</fullName>
    </submittedName>
</protein>
<evidence type="ECO:0000313" key="2">
    <source>
        <dbReference type="EMBL" id="GJT23193.1"/>
    </source>
</evidence>
<dbReference type="EMBL" id="BQNB010014035">
    <property type="protein sequence ID" value="GJT23193.1"/>
    <property type="molecule type" value="Genomic_DNA"/>
</dbReference>
<name>A0ABQ5CAU9_9ASTR</name>
<accession>A0ABQ5CAU9</accession>
<feature type="compositionally biased region" description="Basic and acidic residues" evidence="1">
    <location>
        <begin position="41"/>
        <end position="59"/>
    </location>
</feature>
<feature type="region of interest" description="Disordered" evidence="1">
    <location>
        <begin position="1"/>
        <end position="60"/>
    </location>
</feature>
<sequence>MAGALPSNMVKNPKLNVNSTSLPKEDEREEKGNLENTNTVECKEEQRDTPQPELKDPTDIGKIVTSRNDEEREIKWLDIEEPLDLVDTSEESVYESLIKEMPKCSLNYDFRIKKDDPRNLKVPCMIGHKFMANAYIDVDLPMNIMSLTYYNSIRKSGYEYRGRNFKGLGRDMHVFVGNMSYVMDFTILENIETNIDPSMSYVVFGRPFVEIACLAINRKHGLMTFMDGTKEITFKTPYKDPERNELSSEGHDLLSSRIILSEDDYDRGCRKPSDLEDRLYRDTIKLAPEYVTGITDEGEVSDSLLLIPLCCDDIQDVTPRVSALAGFMSPPAHASRAKFHWGIAFATGHKRFTDLETKLRMKHTNRVQIPKGLYPRRIVENLTKKQVGGKWTLVKEMLTISKDGEIFEFHEYHSSGEEEPTKQPRALNKYGFVDHPKLQMNEFDPHRLPQREGNMNGWLIEDEDELLEHEASEKGVDLDLESTASSKPMLKKTTKANLDRASRNCLYCSK</sequence>
<gene>
    <name evidence="2" type="ORF">Tco_0893130</name>
</gene>
<dbReference type="Proteomes" id="UP001151760">
    <property type="component" value="Unassembled WGS sequence"/>
</dbReference>
<evidence type="ECO:0000313" key="3">
    <source>
        <dbReference type="Proteomes" id="UP001151760"/>
    </source>
</evidence>
<keyword evidence="3" id="KW-1185">Reference proteome</keyword>
<reference evidence="2" key="1">
    <citation type="journal article" date="2022" name="Int. J. Mol. Sci.">
        <title>Draft Genome of Tanacetum Coccineum: Genomic Comparison of Closely Related Tanacetum-Family Plants.</title>
        <authorList>
            <person name="Yamashiro T."/>
            <person name="Shiraishi A."/>
            <person name="Nakayama K."/>
            <person name="Satake H."/>
        </authorList>
    </citation>
    <scope>NUCLEOTIDE SEQUENCE</scope>
</reference>